<dbReference type="KEGG" id="pvp:111729860"/>
<name>A0A6P6BNV4_PTEVA</name>
<dbReference type="Proteomes" id="UP000515202">
    <property type="component" value="Unplaced"/>
</dbReference>
<sequence length="178" mass="19000">MRSKRTWRPQKSFPCDMSSPWLRKRDVGVPKAEVVTSHGLPEEAVIEATAAFRLDDPCPASLSLSIGPVPSLVPDHSRCRWPPLPWFLLSSAHGYSGGSLLLPPAGCRGLLLHPGRIRGPTPGQPVRPSASAHPQGPGPAPSAEPLWPAACGPGDCRPRALLPQSETGRRLGPPRAFL</sequence>
<evidence type="ECO:0000256" key="1">
    <source>
        <dbReference type="SAM" id="MobiDB-lite"/>
    </source>
</evidence>
<feature type="region of interest" description="Disordered" evidence="1">
    <location>
        <begin position="113"/>
        <end position="178"/>
    </location>
</feature>
<keyword evidence="2" id="KW-1185">Reference proteome</keyword>
<evidence type="ECO:0000313" key="3">
    <source>
        <dbReference type="RefSeq" id="XP_023376725.1"/>
    </source>
</evidence>
<reference evidence="3" key="1">
    <citation type="submission" date="2025-08" db="UniProtKB">
        <authorList>
            <consortium name="RefSeq"/>
        </authorList>
    </citation>
    <scope>IDENTIFICATION</scope>
    <source>
        <tissue evidence="3">Kidney</tissue>
    </source>
</reference>
<dbReference type="GeneID" id="111729860"/>
<dbReference type="RefSeq" id="XP_023376725.1">
    <property type="nucleotide sequence ID" value="XM_023520957.1"/>
</dbReference>
<evidence type="ECO:0000313" key="2">
    <source>
        <dbReference type="Proteomes" id="UP000515202"/>
    </source>
</evidence>
<organism evidence="2 3">
    <name type="scientific">Pteropus vampyrus</name>
    <name type="common">Large flying fox</name>
    <dbReference type="NCBI Taxonomy" id="132908"/>
    <lineage>
        <taxon>Eukaryota</taxon>
        <taxon>Metazoa</taxon>
        <taxon>Chordata</taxon>
        <taxon>Craniata</taxon>
        <taxon>Vertebrata</taxon>
        <taxon>Euteleostomi</taxon>
        <taxon>Mammalia</taxon>
        <taxon>Eutheria</taxon>
        <taxon>Laurasiatheria</taxon>
        <taxon>Chiroptera</taxon>
        <taxon>Yinpterochiroptera</taxon>
        <taxon>Pteropodoidea</taxon>
        <taxon>Pteropodidae</taxon>
        <taxon>Pteropodinae</taxon>
        <taxon>Pteropus</taxon>
    </lineage>
</organism>
<gene>
    <name evidence="3" type="primary">LOC111729860</name>
</gene>
<protein>
    <submittedName>
        <fullName evidence="3">Uncharacterized protein LOC111729860 isoform X1</fullName>
    </submittedName>
</protein>
<accession>A0A6P6BNV4</accession>
<proteinExistence type="predicted"/>
<dbReference type="AlphaFoldDB" id="A0A6P6BNV4"/>